<keyword evidence="3" id="KW-0902">Two-component regulatory system</keyword>
<evidence type="ECO:0000256" key="1">
    <source>
        <dbReference type="ARBA" id="ARBA00022679"/>
    </source>
</evidence>
<dbReference type="KEGG" id="git:C6V83_15995"/>
<keyword evidence="1" id="KW-0808">Transferase</keyword>
<dbReference type="SUPFAM" id="SSF55874">
    <property type="entry name" value="ATPase domain of HSP90 chaperone/DNA topoisomerase II/histidine kinase"/>
    <property type="match status" value="1"/>
</dbReference>
<dbReference type="Proteomes" id="UP000239814">
    <property type="component" value="Chromosome"/>
</dbReference>
<dbReference type="GO" id="GO:0016301">
    <property type="term" value="F:kinase activity"/>
    <property type="evidence" value="ECO:0007669"/>
    <property type="project" value="UniProtKB-KW"/>
</dbReference>
<dbReference type="InterPro" id="IPR050482">
    <property type="entry name" value="Sensor_HK_TwoCompSys"/>
</dbReference>
<keyword evidence="2" id="KW-0418">Kinase</keyword>
<keyword evidence="5" id="KW-0067">ATP-binding</keyword>
<keyword evidence="4" id="KW-1133">Transmembrane helix</keyword>
<dbReference type="InterPro" id="IPR036890">
    <property type="entry name" value="HATPase_C_sf"/>
</dbReference>
<organism evidence="5 6">
    <name type="scientific">Gordonia iterans</name>
    <dbReference type="NCBI Taxonomy" id="1004901"/>
    <lineage>
        <taxon>Bacteria</taxon>
        <taxon>Bacillati</taxon>
        <taxon>Actinomycetota</taxon>
        <taxon>Actinomycetes</taxon>
        <taxon>Mycobacteriales</taxon>
        <taxon>Gordoniaceae</taxon>
        <taxon>Gordonia</taxon>
    </lineage>
</organism>
<proteinExistence type="predicted"/>
<feature type="transmembrane region" description="Helical" evidence="4">
    <location>
        <begin position="124"/>
        <end position="143"/>
    </location>
</feature>
<name>A0A2S0KIM8_9ACTN</name>
<keyword evidence="5" id="KW-0547">Nucleotide-binding</keyword>
<dbReference type="GO" id="GO:0000160">
    <property type="term" value="P:phosphorelay signal transduction system"/>
    <property type="evidence" value="ECO:0007669"/>
    <property type="project" value="UniProtKB-KW"/>
</dbReference>
<feature type="transmembrane region" description="Helical" evidence="4">
    <location>
        <begin position="65"/>
        <end position="86"/>
    </location>
</feature>
<evidence type="ECO:0000313" key="5">
    <source>
        <dbReference type="EMBL" id="AVM01523.1"/>
    </source>
</evidence>
<keyword evidence="4" id="KW-0472">Membrane</keyword>
<sequence length="388" mass="40740">MNAWRIQRAAALCIGLTLVGTPLLALPPMIGNAELTASWWIALGIVALVSAGAFLAVAGTERHRALLGPAVVTACAVELILLVLWFPARTGVHSAPDAINAVWVGVTATTVAIGLAVSQGLRASMVYTVVLLCLLTVVQSYAHDGRLLAAEVYRGAVNGALVGVFLAVAVAAMRIARKVDADRERVLAAAAAGAAATARAEERERLDDVVRDEVITVLRTVRAGPPARVQREQAHRALRALHGADTADRPDVMDAKAAYLRVRESLVAHGDHIEVILHIDDSAAVPGVVYPVDAIDALVDAAGEALINSLRHAGDEASQAVLGMFGDDAVRLRIVDDGRGFVPERIPPLSLGIEVGIRGRMMSVAEGSAVVESAPGEGTMVSLEWRRP</sequence>
<dbReference type="AlphaFoldDB" id="A0A2S0KIM8"/>
<evidence type="ECO:0000256" key="4">
    <source>
        <dbReference type="SAM" id="Phobius"/>
    </source>
</evidence>
<protein>
    <submittedName>
        <fullName evidence="5">ATP-binding protein</fullName>
    </submittedName>
</protein>
<keyword evidence="4" id="KW-0812">Transmembrane</keyword>
<dbReference type="OrthoDB" id="144293at2"/>
<keyword evidence="6" id="KW-1185">Reference proteome</keyword>
<dbReference type="Gene3D" id="3.30.565.10">
    <property type="entry name" value="Histidine kinase-like ATPase, C-terminal domain"/>
    <property type="match status" value="1"/>
</dbReference>
<feature type="transmembrane region" description="Helical" evidence="4">
    <location>
        <begin position="35"/>
        <end position="58"/>
    </location>
</feature>
<feature type="transmembrane region" description="Helical" evidence="4">
    <location>
        <begin position="98"/>
        <end position="117"/>
    </location>
</feature>
<gene>
    <name evidence="5" type="ORF">C6V83_15995</name>
</gene>
<evidence type="ECO:0000256" key="3">
    <source>
        <dbReference type="ARBA" id="ARBA00023012"/>
    </source>
</evidence>
<dbReference type="EMBL" id="CP027433">
    <property type="protein sequence ID" value="AVM01523.1"/>
    <property type="molecule type" value="Genomic_DNA"/>
</dbReference>
<dbReference type="RefSeq" id="WP_105943229.1">
    <property type="nucleotide sequence ID" value="NZ_CP027433.1"/>
</dbReference>
<accession>A0A2S0KIM8</accession>
<dbReference type="GO" id="GO:0005524">
    <property type="term" value="F:ATP binding"/>
    <property type="evidence" value="ECO:0007669"/>
    <property type="project" value="UniProtKB-KW"/>
</dbReference>
<reference evidence="5 6" key="1">
    <citation type="submission" date="2018-03" db="EMBL/GenBank/DDBJ databases">
        <title>Characteristics and genome of n-alkane degrading marine bacteria Gordonia iterans isolated from crude oil contaminated in Tae-an, South Korea.</title>
        <authorList>
            <person name="Lee S.-S."/>
            <person name="Kim H."/>
        </authorList>
    </citation>
    <scope>NUCLEOTIDE SEQUENCE [LARGE SCALE GENOMIC DNA]</scope>
    <source>
        <strain evidence="5 6">Co17</strain>
    </source>
</reference>
<evidence type="ECO:0000313" key="6">
    <source>
        <dbReference type="Proteomes" id="UP000239814"/>
    </source>
</evidence>
<dbReference type="PANTHER" id="PTHR24421">
    <property type="entry name" value="NITRATE/NITRITE SENSOR PROTEIN NARX-RELATED"/>
    <property type="match status" value="1"/>
</dbReference>
<evidence type="ECO:0000256" key="2">
    <source>
        <dbReference type="ARBA" id="ARBA00022777"/>
    </source>
</evidence>
<feature type="transmembrane region" description="Helical" evidence="4">
    <location>
        <begin position="155"/>
        <end position="176"/>
    </location>
</feature>